<dbReference type="PROSITE" id="PS00107">
    <property type="entry name" value="PROTEIN_KINASE_ATP"/>
    <property type="match status" value="1"/>
</dbReference>
<dbReference type="PROSITE" id="PS50011">
    <property type="entry name" value="PROTEIN_KINASE_DOM"/>
    <property type="match status" value="1"/>
</dbReference>
<dbReference type="GO" id="GO:0004674">
    <property type="term" value="F:protein serine/threonine kinase activity"/>
    <property type="evidence" value="ECO:0007669"/>
    <property type="project" value="UniProtKB-EC"/>
</dbReference>
<evidence type="ECO:0000256" key="4">
    <source>
        <dbReference type="PROSITE-ProRule" id="PRU10141"/>
    </source>
</evidence>
<dbReference type="PROSITE" id="PS00108">
    <property type="entry name" value="PROTEIN_KINASE_ST"/>
    <property type="match status" value="1"/>
</dbReference>
<keyword evidence="7" id="KW-0808">Transferase</keyword>
<sequence length="585" mass="66374">MESRKVSLSANALIGGKWRLVRKIGGGSFGDIYLGQNMLTGDEVAIKLEPVTARHPQLLYESRVYRVLQNSSGVPRVYWFGPDGVSNRYKAMVMDLLGPSLEDLFTFCGRRFSAKTVLTLAEQMLWRIECVHYRGLIHRDIKPDNFLMGIGPHCNRVFIVDFGLAKRFRDHRTKCHIPYRDDKNLTGTARYASINAHAGIEQSRRDDIESLGYVFMYFLRGHLPWQGLKHCILNKSVECDVRLIDKEIHHIVDVKNSSNGIPIKDEQFNIGWTIATGPDGQPIPFNNLAKTIIINNEELNLNELKSTTIKSGGLRGYCSLYLNEDQLISPEKYENHTVILNSDVFVIHVNAKQPDTHIIDSNIEDEKTPYRQWIPGKGMSVLDEFDLANTKKQKYERIYEKKLATSPEALCKGYPVEFEKYLHFARGLAFDSLPDYVFLRGIFRRLFQSLNFVLDYVYDWALLGTNSSNTNQSIMNANPECEDNANQHQNNTECQGIDNTVGAAQCALPAPQVYGNHNHHNIPVQQSQPQQVLPHAHSREGVQQSTFHSQFVSQSGNSGAQTNAYNAPGTSVEYGMRCMPTEMRR</sequence>
<dbReference type="SUPFAM" id="SSF56112">
    <property type="entry name" value="Protein kinase-like (PK-like)"/>
    <property type="match status" value="2"/>
</dbReference>
<proteinExistence type="predicted"/>
<dbReference type="SMART" id="SM00220">
    <property type="entry name" value="S_TKc"/>
    <property type="match status" value="1"/>
</dbReference>
<organism evidence="7">
    <name type="scientific">Schistosoma haematobium</name>
    <name type="common">Blood fluke</name>
    <dbReference type="NCBI Taxonomy" id="6185"/>
    <lineage>
        <taxon>Eukaryota</taxon>
        <taxon>Metazoa</taxon>
        <taxon>Spiralia</taxon>
        <taxon>Lophotrochozoa</taxon>
        <taxon>Platyhelminthes</taxon>
        <taxon>Trematoda</taxon>
        <taxon>Digenea</taxon>
        <taxon>Strigeidida</taxon>
        <taxon>Schistosomatoidea</taxon>
        <taxon>Schistosomatidae</taxon>
        <taxon>Schistosoma</taxon>
    </lineage>
</organism>
<evidence type="ECO:0000256" key="5">
    <source>
        <dbReference type="SAM" id="MobiDB-lite"/>
    </source>
</evidence>
<dbReference type="Pfam" id="PF00069">
    <property type="entry name" value="Pkinase"/>
    <property type="match status" value="1"/>
</dbReference>
<protein>
    <recommendedName>
        <fullName evidence="1">non-specific serine/threonine protein kinase</fullName>
        <ecNumber evidence="1">2.7.11.1</ecNumber>
    </recommendedName>
</protein>
<dbReference type="GO" id="GO:0005524">
    <property type="term" value="F:ATP binding"/>
    <property type="evidence" value="ECO:0007669"/>
    <property type="project" value="UniProtKB-UniRule"/>
</dbReference>
<keyword evidence="7" id="KW-0418">Kinase</keyword>
<dbReference type="InterPro" id="IPR017441">
    <property type="entry name" value="Protein_kinase_ATP_BS"/>
</dbReference>
<dbReference type="EC" id="2.7.11.1" evidence="1"/>
<dbReference type="InterPro" id="IPR050235">
    <property type="entry name" value="CK1_Ser-Thr_kinase"/>
</dbReference>
<gene>
    <name evidence="7" type="ORF">MS3_10225</name>
</gene>
<feature type="compositionally biased region" description="Polar residues" evidence="5">
    <location>
        <begin position="541"/>
        <end position="569"/>
    </location>
</feature>
<accession>A0A095A7I9</accession>
<dbReference type="Gene3D" id="1.10.510.10">
    <property type="entry name" value="Transferase(Phosphotransferase) domain 1"/>
    <property type="match status" value="2"/>
</dbReference>
<keyword evidence="2 4" id="KW-0547">Nucleotide-binding</keyword>
<feature type="binding site" evidence="4">
    <location>
        <position position="47"/>
    </location>
    <ligand>
        <name>ATP</name>
        <dbReference type="ChEBI" id="CHEBI:30616"/>
    </ligand>
</feature>
<evidence type="ECO:0000256" key="3">
    <source>
        <dbReference type="ARBA" id="ARBA00022840"/>
    </source>
</evidence>
<dbReference type="PANTHER" id="PTHR11909">
    <property type="entry name" value="CASEIN KINASE-RELATED"/>
    <property type="match status" value="1"/>
</dbReference>
<dbReference type="InterPro" id="IPR000719">
    <property type="entry name" value="Prot_kinase_dom"/>
</dbReference>
<reference evidence="7" key="1">
    <citation type="journal article" date="2012" name="Nat. Genet.">
        <title>Whole-genome sequence of Schistosoma haematobium.</title>
        <authorList>
            <person name="Young N.D."/>
            <person name="Jex A.R."/>
            <person name="Li B."/>
            <person name="Liu S."/>
            <person name="Yang L."/>
            <person name="Xiong Z."/>
            <person name="Li Y."/>
            <person name="Cantacessi C."/>
            <person name="Hall R.S."/>
            <person name="Xu X."/>
            <person name="Chen F."/>
            <person name="Wu X."/>
            <person name="Zerlotini A."/>
            <person name="Oliveira G."/>
            <person name="Hofmann A."/>
            <person name="Zhang G."/>
            <person name="Fang X."/>
            <person name="Kang Y."/>
            <person name="Campbell B.E."/>
            <person name="Loukas A."/>
            <person name="Ranganathan S."/>
            <person name="Rollinson D."/>
            <person name="Rinaldi G."/>
            <person name="Brindley P.J."/>
            <person name="Yang H."/>
            <person name="Wang J."/>
            <person name="Wang J."/>
            <person name="Gasser R.B."/>
        </authorList>
    </citation>
    <scope>NUCLEOTIDE SEQUENCE [LARGE SCALE GENOMIC DNA]</scope>
</reference>
<evidence type="ECO:0000259" key="6">
    <source>
        <dbReference type="PROSITE" id="PS50011"/>
    </source>
</evidence>
<feature type="region of interest" description="Disordered" evidence="5">
    <location>
        <begin position="517"/>
        <end position="573"/>
    </location>
</feature>
<feature type="domain" description="Protein kinase" evidence="6">
    <location>
        <begin position="18"/>
        <end position="346"/>
    </location>
</feature>
<dbReference type="EMBL" id="KL252040">
    <property type="protein sequence ID" value="KGB41684.1"/>
    <property type="molecule type" value="Genomic_DNA"/>
</dbReference>
<name>A0A095A7I9_SCHHA</name>
<evidence type="ECO:0000313" key="7">
    <source>
        <dbReference type="EMBL" id="KGB41684.1"/>
    </source>
</evidence>
<dbReference type="InterPro" id="IPR011009">
    <property type="entry name" value="Kinase-like_dom_sf"/>
</dbReference>
<evidence type="ECO:0000256" key="1">
    <source>
        <dbReference type="ARBA" id="ARBA00012513"/>
    </source>
</evidence>
<keyword evidence="3 4" id="KW-0067">ATP-binding</keyword>
<dbReference type="CDD" id="cd14016">
    <property type="entry name" value="STKc_CK1"/>
    <property type="match status" value="1"/>
</dbReference>
<dbReference type="InterPro" id="IPR008271">
    <property type="entry name" value="Ser/Thr_kinase_AS"/>
</dbReference>
<dbReference type="STRING" id="6185.A0A095A7I9"/>
<dbReference type="AlphaFoldDB" id="A0A095A7I9"/>
<evidence type="ECO:0000256" key="2">
    <source>
        <dbReference type="ARBA" id="ARBA00022741"/>
    </source>
</evidence>
<dbReference type="FunFam" id="1.10.510.10:FF:000596">
    <property type="entry name" value="CK1 family protein kinase"/>
    <property type="match status" value="1"/>
</dbReference>
<feature type="compositionally biased region" description="Low complexity" evidence="5">
    <location>
        <begin position="523"/>
        <end position="532"/>
    </location>
</feature>